<dbReference type="PROSITE" id="PS50887">
    <property type="entry name" value="GGDEF"/>
    <property type="match status" value="1"/>
</dbReference>
<dbReference type="GO" id="GO:0052621">
    <property type="term" value="F:diguanylate cyclase activity"/>
    <property type="evidence" value="ECO:0007669"/>
    <property type="project" value="UniProtKB-EC"/>
</dbReference>
<dbReference type="InterPro" id="IPR029787">
    <property type="entry name" value="Nucleotide_cyclase"/>
</dbReference>
<keyword evidence="5" id="KW-1185">Reference proteome</keyword>
<dbReference type="PANTHER" id="PTHR45138">
    <property type="entry name" value="REGULATORY COMPONENTS OF SENSORY TRANSDUCTION SYSTEM"/>
    <property type="match status" value="1"/>
</dbReference>
<protein>
    <recommendedName>
        <fullName evidence="1">diguanylate cyclase</fullName>
        <ecNumber evidence="1">2.7.7.65</ecNumber>
    </recommendedName>
</protein>
<gene>
    <name evidence="4" type="ORF">GCM10007301_37860</name>
</gene>
<dbReference type="InterPro" id="IPR050469">
    <property type="entry name" value="Diguanylate_Cyclase"/>
</dbReference>
<dbReference type="EC" id="2.7.7.65" evidence="1"/>
<proteinExistence type="predicted"/>
<dbReference type="FunFam" id="3.30.70.270:FF:000001">
    <property type="entry name" value="Diguanylate cyclase domain protein"/>
    <property type="match status" value="1"/>
</dbReference>
<dbReference type="NCBIfam" id="TIGR00254">
    <property type="entry name" value="GGDEF"/>
    <property type="match status" value="1"/>
</dbReference>
<dbReference type="SUPFAM" id="SSF55073">
    <property type="entry name" value="Nucleotide cyclase"/>
    <property type="match status" value="1"/>
</dbReference>
<dbReference type="GO" id="GO:0005886">
    <property type="term" value="C:plasma membrane"/>
    <property type="evidence" value="ECO:0007669"/>
    <property type="project" value="TreeGrafter"/>
</dbReference>
<sequence length="237" mass="26825">MGVAVSFYFSFRVLSPVRGVIKAVEEYRRARGLKEEPRQRRDEMVELSSSVEGLLSEVSHMLDHLEHKANTDPLTGLRNRRWLFEQAALVFDRARRETSSVAVAIFDIDHFKQFNDRYGHQAGDRVLFTVAEMAQMNVRTYDLLARIGGEEFCIVMPNVTRQQAAHAMERLRLAIEAARIDDLDVGRVTASFGLCVGFPGQEGLKTMLMEADRALYSSKAEGRNRVSICAHRSQAMS</sequence>
<dbReference type="SMART" id="SM00267">
    <property type="entry name" value="GGDEF"/>
    <property type="match status" value="1"/>
</dbReference>
<dbReference type="AlphaFoldDB" id="A0A917C891"/>
<comment type="catalytic activity">
    <reaction evidence="2">
        <text>2 GTP = 3',3'-c-di-GMP + 2 diphosphate</text>
        <dbReference type="Rhea" id="RHEA:24898"/>
        <dbReference type="ChEBI" id="CHEBI:33019"/>
        <dbReference type="ChEBI" id="CHEBI:37565"/>
        <dbReference type="ChEBI" id="CHEBI:58805"/>
        <dbReference type="EC" id="2.7.7.65"/>
    </reaction>
</comment>
<dbReference type="Pfam" id="PF00990">
    <property type="entry name" value="GGDEF"/>
    <property type="match status" value="1"/>
</dbReference>
<dbReference type="PANTHER" id="PTHR45138:SF9">
    <property type="entry name" value="DIGUANYLATE CYCLASE DGCM-RELATED"/>
    <property type="match status" value="1"/>
</dbReference>
<dbReference type="GO" id="GO:1902201">
    <property type="term" value="P:negative regulation of bacterial-type flagellum-dependent cell motility"/>
    <property type="evidence" value="ECO:0007669"/>
    <property type="project" value="TreeGrafter"/>
</dbReference>
<reference evidence="4" key="1">
    <citation type="journal article" date="2014" name="Int. J. Syst. Evol. Microbiol.">
        <title>Complete genome sequence of Corynebacterium casei LMG S-19264T (=DSM 44701T), isolated from a smear-ripened cheese.</title>
        <authorList>
            <consortium name="US DOE Joint Genome Institute (JGI-PGF)"/>
            <person name="Walter F."/>
            <person name="Albersmeier A."/>
            <person name="Kalinowski J."/>
            <person name="Ruckert C."/>
        </authorList>
    </citation>
    <scope>NUCLEOTIDE SEQUENCE</scope>
    <source>
        <strain evidence="4">CCM 7897</strain>
    </source>
</reference>
<dbReference type="Gene3D" id="3.30.70.270">
    <property type="match status" value="1"/>
</dbReference>
<evidence type="ECO:0000256" key="1">
    <source>
        <dbReference type="ARBA" id="ARBA00012528"/>
    </source>
</evidence>
<reference evidence="4" key="2">
    <citation type="submission" date="2020-09" db="EMBL/GenBank/DDBJ databases">
        <authorList>
            <person name="Sun Q."/>
            <person name="Sedlacek I."/>
        </authorList>
    </citation>
    <scope>NUCLEOTIDE SEQUENCE</scope>
    <source>
        <strain evidence="4">CCM 7897</strain>
    </source>
</reference>
<feature type="domain" description="GGDEF" evidence="3">
    <location>
        <begin position="99"/>
        <end position="231"/>
    </location>
</feature>
<name>A0A917C891_9HYPH</name>
<evidence type="ECO:0000256" key="2">
    <source>
        <dbReference type="ARBA" id="ARBA00034247"/>
    </source>
</evidence>
<dbReference type="CDD" id="cd01949">
    <property type="entry name" value="GGDEF"/>
    <property type="match status" value="1"/>
</dbReference>
<evidence type="ECO:0000259" key="3">
    <source>
        <dbReference type="PROSITE" id="PS50887"/>
    </source>
</evidence>
<dbReference type="InterPro" id="IPR000160">
    <property type="entry name" value="GGDEF_dom"/>
</dbReference>
<dbReference type="GO" id="GO:0043709">
    <property type="term" value="P:cell adhesion involved in single-species biofilm formation"/>
    <property type="evidence" value="ECO:0007669"/>
    <property type="project" value="TreeGrafter"/>
</dbReference>
<comment type="caution">
    <text evidence="4">The sequence shown here is derived from an EMBL/GenBank/DDBJ whole genome shotgun (WGS) entry which is preliminary data.</text>
</comment>
<dbReference type="EMBL" id="BMCT01000005">
    <property type="protein sequence ID" value="GGF74452.1"/>
    <property type="molecule type" value="Genomic_DNA"/>
</dbReference>
<evidence type="ECO:0000313" key="4">
    <source>
        <dbReference type="EMBL" id="GGF74452.1"/>
    </source>
</evidence>
<evidence type="ECO:0000313" key="5">
    <source>
        <dbReference type="Proteomes" id="UP000606044"/>
    </source>
</evidence>
<accession>A0A917C891</accession>
<dbReference type="Proteomes" id="UP000606044">
    <property type="component" value="Unassembled WGS sequence"/>
</dbReference>
<dbReference type="InterPro" id="IPR043128">
    <property type="entry name" value="Rev_trsase/Diguanyl_cyclase"/>
</dbReference>
<organism evidence="4 5">
    <name type="scientific">Azorhizobium oxalatiphilum</name>
    <dbReference type="NCBI Taxonomy" id="980631"/>
    <lineage>
        <taxon>Bacteria</taxon>
        <taxon>Pseudomonadati</taxon>
        <taxon>Pseudomonadota</taxon>
        <taxon>Alphaproteobacteria</taxon>
        <taxon>Hyphomicrobiales</taxon>
        <taxon>Xanthobacteraceae</taxon>
        <taxon>Azorhizobium</taxon>
    </lineage>
</organism>